<dbReference type="RefSeq" id="WP_179982943.1">
    <property type="nucleotide sequence ID" value="NZ_LR812090.1"/>
</dbReference>
<dbReference type="AlphaFoldDB" id="A0A6T9Y3U7"/>
<keyword evidence="5" id="KW-0812">Transmembrane</keyword>
<dbReference type="InterPro" id="IPR003660">
    <property type="entry name" value="HAMP_dom"/>
</dbReference>
<dbReference type="EMBL" id="LR812090">
    <property type="protein sequence ID" value="CAB9493402.1"/>
    <property type="molecule type" value="Genomic_DNA"/>
</dbReference>
<dbReference type="Proteomes" id="UP000509458">
    <property type="component" value="Chromosome"/>
</dbReference>
<evidence type="ECO:0000256" key="3">
    <source>
        <dbReference type="ARBA" id="ARBA00029447"/>
    </source>
</evidence>
<protein>
    <submittedName>
        <fullName evidence="8">Methyl-accepting chemotaxis protein</fullName>
    </submittedName>
</protein>
<dbReference type="SUPFAM" id="SSF58104">
    <property type="entry name" value="Methyl-accepting chemotaxis protein (MCP) signaling domain"/>
    <property type="match status" value="1"/>
</dbReference>
<feature type="domain" description="Methyl-accepting transducer" evidence="6">
    <location>
        <begin position="388"/>
        <end position="624"/>
    </location>
</feature>
<dbReference type="GO" id="GO:0006935">
    <property type="term" value="P:chemotaxis"/>
    <property type="evidence" value="ECO:0007669"/>
    <property type="project" value="InterPro"/>
</dbReference>
<evidence type="ECO:0000259" key="7">
    <source>
        <dbReference type="PROSITE" id="PS50885"/>
    </source>
</evidence>
<organism evidence="8 9">
    <name type="scientific">Alteromonas macleodii</name>
    <name type="common">Pseudoalteromonas macleodii</name>
    <dbReference type="NCBI Taxonomy" id="28108"/>
    <lineage>
        <taxon>Bacteria</taxon>
        <taxon>Pseudomonadati</taxon>
        <taxon>Pseudomonadota</taxon>
        <taxon>Gammaproteobacteria</taxon>
        <taxon>Alteromonadales</taxon>
        <taxon>Alteromonadaceae</taxon>
        <taxon>Alteromonas/Salinimonas group</taxon>
        <taxon>Alteromonas</taxon>
    </lineage>
</organism>
<evidence type="ECO:0000313" key="9">
    <source>
        <dbReference type="Proteomes" id="UP000509458"/>
    </source>
</evidence>
<dbReference type="SMART" id="SM00304">
    <property type="entry name" value="HAMP"/>
    <property type="match status" value="1"/>
</dbReference>
<dbReference type="PROSITE" id="PS50885">
    <property type="entry name" value="HAMP"/>
    <property type="match status" value="1"/>
</dbReference>
<evidence type="ECO:0000256" key="5">
    <source>
        <dbReference type="SAM" id="Phobius"/>
    </source>
</evidence>
<dbReference type="GO" id="GO:0007165">
    <property type="term" value="P:signal transduction"/>
    <property type="evidence" value="ECO:0007669"/>
    <property type="project" value="UniProtKB-KW"/>
</dbReference>
<dbReference type="PRINTS" id="PR00260">
    <property type="entry name" value="CHEMTRNSDUCR"/>
</dbReference>
<dbReference type="SMART" id="SM00283">
    <property type="entry name" value="MA"/>
    <property type="match status" value="1"/>
</dbReference>
<dbReference type="Pfam" id="PF08376">
    <property type="entry name" value="NIT"/>
    <property type="match status" value="1"/>
</dbReference>
<dbReference type="Pfam" id="PF00015">
    <property type="entry name" value="MCPsignal"/>
    <property type="match status" value="1"/>
</dbReference>
<dbReference type="Gene3D" id="1.10.287.950">
    <property type="entry name" value="Methyl-accepting chemotaxis protein"/>
    <property type="match status" value="1"/>
</dbReference>
<evidence type="ECO:0000313" key="8">
    <source>
        <dbReference type="EMBL" id="CAB9493402.1"/>
    </source>
</evidence>
<sequence length="661" mass="71051">MTIFNRLSVVQLTLLGTGTLFLSIAFLAYKDISQLVNNMSAAEQDERIVTLISAVERVAHHHAVERGLTAGYLGNPNADSKQKVVSQRKKADEAFQNLRAISNEKWPEDLGIGVILQPLVDVETNKTAMRETVDSLNGAKAFSYYSDLNKRALNAANAFTILLSDKNAKQYLLQGLTLAGLKERLGQRRGKINAVLAKRSINPNTKIEINSYTGDITYLSEKLTLGLNGDFKTEFANAMSSSTSTQVESIAANVVATDVNFSSLPANSEWFKLATAQIGQVATVLSKVFDTAKQESYSNVASAQSSLTAIIIIIVVVALFIALIYKVLIGIITQQLTILVSNLDKIAQKGDLTIDVSMSTSNELGEISRSVNTTILALRDLIRGLGQSIGTSTRLSGKLESACAEMLSDAGNTQQLTANIASAIEEVAVTSREIASSSLDTLNASKKLDELADQSLAANDNIRNSMTVLSEDIRGVQTNAAQMELKVTEISSILETINTLSDQTNLLALNAAIEAARAGDHGRGFAVVADEVRKLAQSSRESSDKISSLLVSLKEASVVVVNDINKNVSSISTSMDTTVEGRATAEKVKEAASELEGMANSMSSAAEQQSVTTEEVAKDVVSVEEAARHELYIAEQLSELSNEMQQNNDLLQRTIDGFKAD</sequence>
<name>A0A6T9Y3U7_ALTMA</name>
<comment type="similarity">
    <text evidence="3">Belongs to the methyl-accepting chemotaxis (MCP) protein family.</text>
</comment>
<feature type="transmembrane region" description="Helical" evidence="5">
    <location>
        <begin position="307"/>
        <end position="328"/>
    </location>
</feature>
<comment type="subcellular location">
    <subcellularLocation>
        <location evidence="1">Membrane</location>
    </subcellularLocation>
</comment>
<evidence type="ECO:0000259" key="6">
    <source>
        <dbReference type="PROSITE" id="PS50111"/>
    </source>
</evidence>
<keyword evidence="5" id="KW-0472">Membrane</keyword>
<evidence type="ECO:0000256" key="1">
    <source>
        <dbReference type="ARBA" id="ARBA00004370"/>
    </source>
</evidence>
<keyword evidence="2 4" id="KW-0807">Transducer</keyword>
<dbReference type="InterPro" id="IPR013587">
    <property type="entry name" value="Nitrate/nitrite_sensing"/>
</dbReference>
<evidence type="ECO:0000256" key="2">
    <source>
        <dbReference type="ARBA" id="ARBA00023224"/>
    </source>
</evidence>
<dbReference type="InterPro" id="IPR004090">
    <property type="entry name" value="Chemotax_Me-accpt_rcpt"/>
</dbReference>
<dbReference type="PROSITE" id="PS50111">
    <property type="entry name" value="CHEMOTAXIS_TRANSDUC_2"/>
    <property type="match status" value="1"/>
</dbReference>
<reference evidence="8 9" key="1">
    <citation type="submission" date="2020-06" db="EMBL/GenBank/DDBJ databases">
        <authorList>
            <person name="Duchaud E."/>
        </authorList>
    </citation>
    <scope>NUCLEOTIDE SEQUENCE [LARGE SCALE GENOMIC DNA]</scope>
    <source>
        <strain evidence="8">Alteromonas fortis</strain>
    </source>
</reference>
<gene>
    <name evidence="8" type="ORF">ALFOR1_30315</name>
</gene>
<dbReference type="PANTHER" id="PTHR32089">
    <property type="entry name" value="METHYL-ACCEPTING CHEMOTAXIS PROTEIN MCPB"/>
    <property type="match status" value="1"/>
</dbReference>
<evidence type="ECO:0000256" key="4">
    <source>
        <dbReference type="PROSITE-ProRule" id="PRU00284"/>
    </source>
</evidence>
<proteinExistence type="inferred from homology"/>
<dbReference type="Pfam" id="PF00672">
    <property type="entry name" value="HAMP"/>
    <property type="match status" value="1"/>
</dbReference>
<dbReference type="GO" id="GO:0004888">
    <property type="term" value="F:transmembrane signaling receptor activity"/>
    <property type="evidence" value="ECO:0007669"/>
    <property type="project" value="InterPro"/>
</dbReference>
<keyword evidence="5" id="KW-1133">Transmembrane helix</keyword>
<feature type="domain" description="HAMP" evidence="7">
    <location>
        <begin position="330"/>
        <end position="383"/>
    </location>
</feature>
<dbReference type="GO" id="GO:0016020">
    <property type="term" value="C:membrane"/>
    <property type="evidence" value="ECO:0007669"/>
    <property type="project" value="UniProtKB-SubCell"/>
</dbReference>
<dbReference type="PANTHER" id="PTHR32089:SF112">
    <property type="entry name" value="LYSOZYME-LIKE PROTEIN-RELATED"/>
    <property type="match status" value="1"/>
</dbReference>
<dbReference type="InterPro" id="IPR004089">
    <property type="entry name" value="MCPsignal_dom"/>
</dbReference>
<accession>A0A6T9Y3U7</accession>